<accession>A0A6S7L6X9</accession>
<sequence length="181" mass="20234">MRGKLFFLEANPTDLTSSLVPYEPTTSVLNLSDTVTMSPTTLAQVTAEPKSTASISSDKECTCSNKVFIALFSISFVFNALLGIIVGFQRKKMQRNQGKNLQKEDLKNTNVQTRTISGNEISAYEEVVIDSGIHNGGIYDESWSDHKYEEPSNYEPLRRNPLQDQSDEHNYQSLTTSQKGK</sequence>
<evidence type="ECO:0000256" key="1">
    <source>
        <dbReference type="SAM" id="MobiDB-lite"/>
    </source>
</evidence>
<feature type="transmembrane region" description="Helical" evidence="2">
    <location>
        <begin position="67"/>
        <end position="88"/>
    </location>
</feature>
<comment type="caution">
    <text evidence="3">The sequence shown here is derived from an EMBL/GenBank/DDBJ whole genome shotgun (WGS) entry which is preliminary data.</text>
</comment>
<proteinExistence type="predicted"/>
<evidence type="ECO:0000256" key="2">
    <source>
        <dbReference type="SAM" id="Phobius"/>
    </source>
</evidence>
<feature type="compositionally biased region" description="Polar residues" evidence="1">
    <location>
        <begin position="171"/>
        <end position="181"/>
    </location>
</feature>
<dbReference type="Proteomes" id="UP001152795">
    <property type="component" value="Unassembled WGS sequence"/>
</dbReference>
<protein>
    <submittedName>
        <fullName evidence="3">Uncharacterized protein</fullName>
    </submittedName>
</protein>
<evidence type="ECO:0000313" key="3">
    <source>
        <dbReference type="EMBL" id="CAB4033802.1"/>
    </source>
</evidence>
<keyword evidence="4" id="KW-1185">Reference proteome</keyword>
<reference evidence="3" key="1">
    <citation type="submission" date="2020-04" db="EMBL/GenBank/DDBJ databases">
        <authorList>
            <person name="Alioto T."/>
            <person name="Alioto T."/>
            <person name="Gomez Garrido J."/>
        </authorList>
    </citation>
    <scope>NUCLEOTIDE SEQUENCE</scope>
    <source>
        <strain evidence="3">A484AB</strain>
    </source>
</reference>
<dbReference type="AlphaFoldDB" id="A0A6S7L6X9"/>
<feature type="region of interest" description="Disordered" evidence="1">
    <location>
        <begin position="140"/>
        <end position="181"/>
    </location>
</feature>
<dbReference type="EMBL" id="CACRXK020019565">
    <property type="protein sequence ID" value="CAB4033802.1"/>
    <property type="molecule type" value="Genomic_DNA"/>
</dbReference>
<gene>
    <name evidence="3" type="ORF">PACLA_8A041513</name>
</gene>
<keyword evidence="2" id="KW-1133">Transmembrane helix</keyword>
<organism evidence="3 4">
    <name type="scientific">Paramuricea clavata</name>
    <name type="common">Red gorgonian</name>
    <name type="synonym">Violescent sea-whip</name>
    <dbReference type="NCBI Taxonomy" id="317549"/>
    <lineage>
        <taxon>Eukaryota</taxon>
        <taxon>Metazoa</taxon>
        <taxon>Cnidaria</taxon>
        <taxon>Anthozoa</taxon>
        <taxon>Octocorallia</taxon>
        <taxon>Malacalcyonacea</taxon>
        <taxon>Plexauridae</taxon>
        <taxon>Paramuricea</taxon>
    </lineage>
</organism>
<name>A0A6S7L6X9_PARCT</name>
<keyword evidence="2" id="KW-0812">Transmembrane</keyword>
<evidence type="ECO:0000313" key="4">
    <source>
        <dbReference type="Proteomes" id="UP001152795"/>
    </source>
</evidence>
<keyword evidence="2" id="KW-0472">Membrane</keyword>